<organism evidence="2 3">
    <name type="scientific">Oncorhynchus mykiss</name>
    <name type="common">Rainbow trout</name>
    <name type="synonym">Salmo gairdneri</name>
    <dbReference type="NCBI Taxonomy" id="8022"/>
    <lineage>
        <taxon>Eukaryota</taxon>
        <taxon>Metazoa</taxon>
        <taxon>Chordata</taxon>
        <taxon>Craniata</taxon>
        <taxon>Vertebrata</taxon>
        <taxon>Euteleostomi</taxon>
        <taxon>Actinopterygii</taxon>
        <taxon>Neopterygii</taxon>
        <taxon>Teleostei</taxon>
        <taxon>Protacanthopterygii</taxon>
        <taxon>Salmoniformes</taxon>
        <taxon>Salmonidae</taxon>
        <taxon>Salmoninae</taxon>
        <taxon>Oncorhynchus</taxon>
    </lineage>
</organism>
<dbReference type="PANTHER" id="PTHR13238">
    <property type="entry name" value="PROTEIN C21ORF59"/>
    <property type="match status" value="1"/>
</dbReference>
<dbReference type="STRING" id="8022.A0A060YHB5"/>
<evidence type="ECO:0000313" key="3">
    <source>
        <dbReference type="Proteomes" id="UP000193380"/>
    </source>
</evidence>
<dbReference type="EMBL" id="FR911387">
    <property type="protein sequence ID" value="CDQ91116.1"/>
    <property type="molecule type" value="Genomic_DNA"/>
</dbReference>
<gene>
    <name evidence="2" type="ORF">GSONMT00058096001</name>
</gene>
<evidence type="ECO:0000313" key="2">
    <source>
        <dbReference type="EMBL" id="CDQ91116.1"/>
    </source>
</evidence>
<dbReference type="InterPro" id="IPR021298">
    <property type="entry name" value="CFAP298"/>
</dbReference>
<reference evidence="2" key="1">
    <citation type="journal article" date="2014" name="Nat. Commun.">
        <title>The rainbow trout genome provides novel insights into evolution after whole-genome duplication in vertebrates.</title>
        <authorList>
            <person name="Berthelot C."/>
            <person name="Brunet F."/>
            <person name="Chalopin D."/>
            <person name="Juanchich A."/>
            <person name="Bernard M."/>
            <person name="Noel B."/>
            <person name="Bento P."/>
            <person name="Da Silva C."/>
            <person name="Labadie K."/>
            <person name="Alberti A."/>
            <person name="Aury J.M."/>
            <person name="Louis A."/>
            <person name="Dehais P."/>
            <person name="Bardou P."/>
            <person name="Montfort J."/>
            <person name="Klopp C."/>
            <person name="Cabau C."/>
            <person name="Gaspin C."/>
            <person name="Thorgaard G.H."/>
            <person name="Boussaha M."/>
            <person name="Quillet E."/>
            <person name="Guyomard R."/>
            <person name="Galiana D."/>
            <person name="Bobe J."/>
            <person name="Volff J.N."/>
            <person name="Genet C."/>
            <person name="Wincker P."/>
            <person name="Jaillon O."/>
            <person name="Roest Crollius H."/>
            <person name="Guiguen Y."/>
        </authorList>
    </citation>
    <scope>NUCLEOTIDE SEQUENCE [LARGE SCALE GENOMIC DNA]</scope>
</reference>
<sequence length="114" mass="12884">MVQLHVKRGDESQFLFSTSVDVPLETLTQQVTAIYNTRLKVDRICSEFPELVDHGVTLPPNMQGLTDEQIVDLKLKDEWEERCVPSGGPEFNKDEIGRRNGHGVFLVGIGYPRT</sequence>
<accession>A0A060YHB5</accession>
<evidence type="ECO:0000256" key="1">
    <source>
        <dbReference type="ARBA" id="ARBA00009619"/>
    </source>
</evidence>
<proteinExistence type="inferred from homology"/>
<name>A0A060YHB5_ONCMY</name>
<dbReference type="PaxDb" id="8022-A0A060YHB5"/>
<comment type="similarity">
    <text evidence="1">Belongs to the CFAP298 family.</text>
</comment>
<dbReference type="GO" id="GO:0003352">
    <property type="term" value="P:regulation of cilium movement"/>
    <property type="evidence" value="ECO:0007669"/>
    <property type="project" value="InterPro"/>
</dbReference>
<reference evidence="2" key="2">
    <citation type="submission" date="2014-03" db="EMBL/GenBank/DDBJ databases">
        <authorList>
            <person name="Genoscope - CEA"/>
        </authorList>
    </citation>
    <scope>NUCLEOTIDE SEQUENCE</scope>
</reference>
<dbReference type="Proteomes" id="UP000193380">
    <property type="component" value="Unassembled WGS sequence"/>
</dbReference>
<protein>
    <submittedName>
        <fullName evidence="2">Uncharacterized protein</fullName>
    </submittedName>
</protein>
<dbReference type="AlphaFoldDB" id="A0A060YHB5"/>
<dbReference type="PANTHER" id="PTHR13238:SF0">
    <property type="entry name" value="CILIA- AND FLAGELLA-ASSOCIATED PROTEIN 298"/>
    <property type="match status" value="1"/>
</dbReference>